<evidence type="ECO:0000259" key="5">
    <source>
        <dbReference type="PROSITE" id="PS50931"/>
    </source>
</evidence>
<evidence type="ECO:0000313" key="7">
    <source>
        <dbReference type="Proteomes" id="UP000609879"/>
    </source>
</evidence>
<comment type="similarity">
    <text evidence="1">Belongs to the LysR transcriptional regulatory family.</text>
</comment>
<sequence>MELRHLRVFDAVVRTGTVTDAAVALGMAPSSVSEQVRALERSLGVPLFERGARGMRLTGEGRRLTGWARQLLGLADRAIADVAGRRDDVRLGALETLVATCVPTVLARLAERRPLLRADVRPATDRLALLADVDAGRLDAALLLDTGTALGDLGFEPPAGSLRFLDLDPVPLALLAAPGHGPRHRIGPADLDGERLLLNAPNCSFALAADRLLGAGPERVFVGSVATVRAWAEQGLGIALLPDFAVTGAVRAGTLDALDLPLPALALRLVWRAGREDDPRVRDLLYAASG</sequence>
<organism evidence="6 7">
    <name type="scientific">Paractinoplanes deccanensis</name>
    <dbReference type="NCBI Taxonomy" id="113561"/>
    <lineage>
        <taxon>Bacteria</taxon>
        <taxon>Bacillati</taxon>
        <taxon>Actinomycetota</taxon>
        <taxon>Actinomycetes</taxon>
        <taxon>Micromonosporales</taxon>
        <taxon>Micromonosporaceae</taxon>
        <taxon>Paractinoplanes</taxon>
    </lineage>
</organism>
<gene>
    <name evidence="6" type="ORF">Ade02nite_17370</name>
</gene>
<dbReference type="Proteomes" id="UP000609879">
    <property type="component" value="Unassembled WGS sequence"/>
</dbReference>
<dbReference type="EMBL" id="BOMI01000028">
    <property type="protein sequence ID" value="GID73096.1"/>
    <property type="molecule type" value="Genomic_DNA"/>
</dbReference>
<dbReference type="InterPro" id="IPR005119">
    <property type="entry name" value="LysR_subst-bd"/>
</dbReference>
<dbReference type="Gene3D" id="3.40.190.10">
    <property type="entry name" value="Periplasmic binding protein-like II"/>
    <property type="match status" value="2"/>
</dbReference>
<dbReference type="Pfam" id="PF03466">
    <property type="entry name" value="LysR_substrate"/>
    <property type="match status" value="1"/>
</dbReference>
<accession>A0ABQ3XZC4</accession>
<keyword evidence="4" id="KW-0804">Transcription</keyword>
<dbReference type="PROSITE" id="PS50931">
    <property type="entry name" value="HTH_LYSR"/>
    <property type="match status" value="1"/>
</dbReference>
<name>A0ABQ3XZC4_9ACTN</name>
<dbReference type="InterPro" id="IPR036388">
    <property type="entry name" value="WH-like_DNA-bd_sf"/>
</dbReference>
<dbReference type="Pfam" id="PF00126">
    <property type="entry name" value="HTH_1"/>
    <property type="match status" value="1"/>
</dbReference>
<dbReference type="PANTHER" id="PTHR30126">
    <property type="entry name" value="HTH-TYPE TRANSCRIPTIONAL REGULATOR"/>
    <property type="match status" value="1"/>
</dbReference>
<dbReference type="Gene3D" id="1.10.10.10">
    <property type="entry name" value="Winged helix-like DNA-binding domain superfamily/Winged helix DNA-binding domain"/>
    <property type="match status" value="1"/>
</dbReference>
<proteinExistence type="inferred from homology"/>
<feature type="domain" description="HTH lysR-type" evidence="5">
    <location>
        <begin position="1"/>
        <end position="58"/>
    </location>
</feature>
<dbReference type="PANTHER" id="PTHR30126:SF39">
    <property type="entry name" value="HTH-TYPE TRANSCRIPTIONAL REGULATOR CYSL"/>
    <property type="match status" value="1"/>
</dbReference>
<dbReference type="SUPFAM" id="SSF53850">
    <property type="entry name" value="Periplasmic binding protein-like II"/>
    <property type="match status" value="1"/>
</dbReference>
<keyword evidence="3" id="KW-0238">DNA-binding</keyword>
<evidence type="ECO:0000256" key="1">
    <source>
        <dbReference type="ARBA" id="ARBA00009437"/>
    </source>
</evidence>
<dbReference type="InterPro" id="IPR000847">
    <property type="entry name" value="LysR_HTH_N"/>
</dbReference>
<dbReference type="RefSeq" id="WP_203761023.1">
    <property type="nucleotide sequence ID" value="NZ_BAAABO010000029.1"/>
</dbReference>
<protein>
    <submittedName>
        <fullName evidence="6">LysR family transcriptional regulator</fullName>
    </submittedName>
</protein>
<dbReference type="CDD" id="cd05466">
    <property type="entry name" value="PBP2_LTTR_substrate"/>
    <property type="match status" value="1"/>
</dbReference>
<evidence type="ECO:0000256" key="4">
    <source>
        <dbReference type="ARBA" id="ARBA00023163"/>
    </source>
</evidence>
<dbReference type="SUPFAM" id="SSF46785">
    <property type="entry name" value="Winged helix' DNA-binding domain"/>
    <property type="match status" value="1"/>
</dbReference>
<evidence type="ECO:0000256" key="2">
    <source>
        <dbReference type="ARBA" id="ARBA00023015"/>
    </source>
</evidence>
<comment type="caution">
    <text evidence="6">The sequence shown here is derived from an EMBL/GenBank/DDBJ whole genome shotgun (WGS) entry which is preliminary data.</text>
</comment>
<keyword evidence="7" id="KW-1185">Reference proteome</keyword>
<evidence type="ECO:0000313" key="6">
    <source>
        <dbReference type="EMBL" id="GID73096.1"/>
    </source>
</evidence>
<dbReference type="InterPro" id="IPR036390">
    <property type="entry name" value="WH_DNA-bd_sf"/>
</dbReference>
<evidence type="ECO:0000256" key="3">
    <source>
        <dbReference type="ARBA" id="ARBA00023125"/>
    </source>
</evidence>
<reference evidence="6 7" key="1">
    <citation type="submission" date="2021-01" db="EMBL/GenBank/DDBJ databases">
        <title>Whole genome shotgun sequence of Actinoplanes deccanensis NBRC 13994.</title>
        <authorList>
            <person name="Komaki H."/>
            <person name="Tamura T."/>
        </authorList>
    </citation>
    <scope>NUCLEOTIDE SEQUENCE [LARGE SCALE GENOMIC DNA]</scope>
    <source>
        <strain evidence="6 7">NBRC 13994</strain>
    </source>
</reference>
<keyword evidence="2" id="KW-0805">Transcription regulation</keyword>